<dbReference type="EMBL" id="JACIGY010000003">
    <property type="protein sequence ID" value="MBB4412103.1"/>
    <property type="molecule type" value="Genomic_DNA"/>
</dbReference>
<dbReference type="EMBL" id="JACIGW010000003">
    <property type="protein sequence ID" value="MBB4349676.1"/>
    <property type="molecule type" value="Genomic_DNA"/>
</dbReference>
<proteinExistence type="predicted"/>
<evidence type="ECO:0000313" key="5">
    <source>
        <dbReference type="Proteomes" id="UP000524535"/>
    </source>
</evidence>
<gene>
    <name evidence="2" type="ORF">GGE31_002616</name>
    <name evidence="1" type="ORF">GGE33_003438</name>
    <name evidence="3" type="ORF">GGE35_002556</name>
</gene>
<dbReference type="Proteomes" id="UP000520770">
    <property type="component" value="Unassembled WGS sequence"/>
</dbReference>
<dbReference type="Proteomes" id="UP000576087">
    <property type="component" value="Unassembled WGS sequence"/>
</dbReference>
<dbReference type="Proteomes" id="UP000524535">
    <property type="component" value="Unassembled WGS sequence"/>
</dbReference>
<accession>A0A7W6TG67</accession>
<comment type="caution">
    <text evidence="2">The sequence shown here is derived from an EMBL/GenBank/DDBJ whole genome shotgun (WGS) entry which is preliminary data.</text>
</comment>
<dbReference type="AlphaFoldDB" id="A0A7W6TG67"/>
<evidence type="ECO:0000313" key="3">
    <source>
        <dbReference type="EMBL" id="MBB4446734.1"/>
    </source>
</evidence>
<evidence type="ECO:0000313" key="4">
    <source>
        <dbReference type="Proteomes" id="UP000520770"/>
    </source>
</evidence>
<evidence type="ECO:0000313" key="6">
    <source>
        <dbReference type="Proteomes" id="UP000576087"/>
    </source>
</evidence>
<reference evidence="4 5" key="1">
    <citation type="submission" date="2020-08" db="EMBL/GenBank/DDBJ databases">
        <title>Genomic Encyclopedia of Type Strains, Phase IV (KMG-V): Genome sequencing to study the core and pangenomes of soil and plant-associated prokaryotes.</title>
        <authorList>
            <person name="Whitman W."/>
        </authorList>
    </citation>
    <scope>NUCLEOTIDE SEQUENCE [LARGE SCALE GENOMIC DNA]</scope>
    <source>
        <strain evidence="2 5">SEMIA 444</strain>
        <strain evidence="1 4">SEMIA 448</strain>
        <strain evidence="3 6">SEMIA 452</strain>
    </source>
</reference>
<evidence type="ECO:0000313" key="1">
    <source>
        <dbReference type="EMBL" id="MBB4349676.1"/>
    </source>
</evidence>
<keyword evidence="5" id="KW-1185">Reference proteome</keyword>
<evidence type="ECO:0000313" key="2">
    <source>
        <dbReference type="EMBL" id="MBB4412103.1"/>
    </source>
</evidence>
<name>A0A7W6TG67_9HYPH</name>
<dbReference type="EMBL" id="JACIHM010000003">
    <property type="protein sequence ID" value="MBB4446734.1"/>
    <property type="molecule type" value="Genomic_DNA"/>
</dbReference>
<protein>
    <submittedName>
        <fullName evidence="2">Uncharacterized protein</fullName>
    </submittedName>
</protein>
<organism evidence="2 5">
    <name type="scientific">Aliirhizobium cellulosilyticum</name>
    <dbReference type="NCBI Taxonomy" id="393664"/>
    <lineage>
        <taxon>Bacteria</taxon>
        <taxon>Pseudomonadati</taxon>
        <taxon>Pseudomonadota</taxon>
        <taxon>Alphaproteobacteria</taxon>
        <taxon>Hyphomicrobiales</taxon>
        <taxon>Rhizobiaceae</taxon>
        <taxon>Aliirhizobium</taxon>
    </lineage>
</organism>
<sequence>MQTRHSTRISKPADYLQIKDILIDTFESSILNDLGRCPILITFDAAMPKLCKTELYKARSKALPDALNLQLSFNASAAA</sequence>